<dbReference type="GO" id="GO:0000978">
    <property type="term" value="F:RNA polymerase II cis-regulatory region sequence-specific DNA binding"/>
    <property type="evidence" value="ECO:0007669"/>
    <property type="project" value="TreeGrafter"/>
</dbReference>
<keyword evidence="6" id="KW-0539">Nucleus</keyword>
<dbReference type="InterPro" id="IPR050568">
    <property type="entry name" value="Transcr_DNA_Rep_Reg"/>
</dbReference>
<feature type="region of interest" description="Disordered" evidence="8">
    <location>
        <begin position="1"/>
        <end position="58"/>
    </location>
</feature>
<proteinExistence type="inferred from homology"/>
<dbReference type="AlphaFoldDB" id="A0A875S1J4"/>
<feature type="compositionally biased region" description="Basic residues" evidence="8">
    <location>
        <begin position="256"/>
        <end position="267"/>
    </location>
</feature>
<evidence type="ECO:0000256" key="7">
    <source>
        <dbReference type="ARBA" id="ARBA00038129"/>
    </source>
</evidence>
<accession>A0A875S1J4</accession>
<dbReference type="OrthoDB" id="1272441at2759"/>
<name>A0A875S1J4_EENNA</name>
<feature type="compositionally biased region" description="Polar residues" evidence="8">
    <location>
        <begin position="32"/>
        <end position="49"/>
    </location>
</feature>
<dbReference type="InterPro" id="IPR009072">
    <property type="entry name" value="Histone-fold"/>
</dbReference>
<keyword evidence="5" id="KW-0804">Transcription</keyword>
<keyword evidence="11" id="KW-1185">Reference proteome</keyword>
<feature type="compositionally biased region" description="Low complexity" evidence="8">
    <location>
        <begin position="330"/>
        <end position="378"/>
    </location>
</feature>
<dbReference type="GO" id="GO:0001228">
    <property type="term" value="F:DNA-binding transcription activator activity, RNA polymerase II-specific"/>
    <property type="evidence" value="ECO:0007669"/>
    <property type="project" value="TreeGrafter"/>
</dbReference>
<dbReference type="InterPro" id="IPR007125">
    <property type="entry name" value="H2A/H2B/H3"/>
</dbReference>
<evidence type="ECO:0000259" key="9">
    <source>
        <dbReference type="Pfam" id="PF00125"/>
    </source>
</evidence>
<evidence type="ECO:0000256" key="6">
    <source>
        <dbReference type="ARBA" id="ARBA00023242"/>
    </source>
</evidence>
<dbReference type="GeneID" id="62194689"/>
<evidence type="ECO:0000313" key="10">
    <source>
        <dbReference type="EMBL" id="QPG73972.1"/>
    </source>
</evidence>
<sequence length="400" mass="44055">MENNIGYSRYDGHDQYGANTFDGSQAAHGDVSSHQDNQVDDTQSTQGPHGTQAGGTTPFLGVVGLENGIGVGPIGAAVSGIDVGGVAMDNDGVTAVVSTVVGTSEIDANSDAGVGSNVSAEQQQQGEFDSPSGAFANVGQGLEGKCKNLMMQYWQDTINSIERDEYDFKSHQLPLARIKKVMKTDEEVKMISAEAPILFAKGCDIFITELTMRAWIHAEENKRRTLQKSDIAAALQKSDMFDFLIDIVPREEEKPKKKHSHHQKQNKKHDQVSDGSVGPLTTSIDSPVSGQQIQQAQQVQQAQQAQYQQLYQQQYLDQVYQQQQRQQQQLQQQQQQSQSQPPESQPQSQPHPQQYMYSGSQSVQQQGQPQVHPGLGQQDPSMSQIKQDEDKFNLSNGYSF</sequence>
<dbReference type="EMBL" id="CP064812">
    <property type="protein sequence ID" value="QPG73972.1"/>
    <property type="molecule type" value="Genomic_DNA"/>
</dbReference>
<evidence type="ECO:0000256" key="4">
    <source>
        <dbReference type="ARBA" id="ARBA00023159"/>
    </source>
</evidence>
<dbReference type="Pfam" id="PF00125">
    <property type="entry name" value="Histone"/>
    <property type="match status" value="1"/>
</dbReference>
<feature type="region of interest" description="Disordered" evidence="8">
    <location>
        <begin position="253"/>
        <end position="289"/>
    </location>
</feature>
<comment type="subcellular location">
    <subcellularLocation>
        <location evidence="1">Nucleus</location>
    </subcellularLocation>
</comment>
<dbReference type="KEGG" id="bnn:FOA43_001288"/>
<feature type="domain" description="Core Histone H2A/H2B/H3" evidence="9">
    <location>
        <begin position="164"/>
        <end position="236"/>
    </location>
</feature>
<dbReference type="RefSeq" id="XP_038777537.1">
    <property type="nucleotide sequence ID" value="XM_038921609.1"/>
</dbReference>
<evidence type="ECO:0000313" key="11">
    <source>
        <dbReference type="Proteomes" id="UP000662931"/>
    </source>
</evidence>
<organism evidence="10 11">
    <name type="scientific">Eeniella nana</name>
    <name type="common">Yeast</name>
    <name type="synonym">Brettanomyces nanus</name>
    <dbReference type="NCBI Taxonomy" id="13502"/>
    <lineage>
        <taxon>Eukaryota</taxon>
        <taxon>Fungi</taxon>
        <taxon>Dikarya</taxon>
        <taxon>Ascomycota</taxon>
        <taxon>Saccharomycotina</taxon>
        <taxon>Pichiomycetes</taxon>
        <taxon>Pichiales</taxon>
        <taxon>Pichiaceae</taxon>
        <taxon>Brettanomyces</taxon>
    </lineage>
</organism>
<evidence type="ECO:0000256" key="2">
    <source>
        <dbReference type="ARBA" id="ARBA00023015"/>
    </source>
</evidence>
<dbReference type="GO" id="GO:0046982">
    <property type="term" value="F:protein heterodimerization activity"/>
    <property type="evidence" value="ECO:0007669"/>
    <property type="project" value="InterPro"/>
</dbReference>
<feature type="region of interest" description="Disordered" evidence="8">
    <location>
        <begin position="330"/>
        <end position="400"/>
    </location>
</feature>
<protein>
    <recommendedName>
        <fullName evidence="9">Core Histone H2A/H2B/H3 domain-containing protein</fullName>
    </recommendedName>
</protein>
<reference evidence="10" key="1">
    <citation type="submission" date="2020-10" db="EMBL/GenBank/DDBJ databases">
        <authorList>
            <person name="Roach M.J.R."/>
        </authorList>
    </citation>
    <scope>NUCLEOTIDE SEQUENCE</scope>
    <source>
        <strain evidence="10">CBS 1945</strain>
    </source>
</reference>
<evidence type="ECO:0000256" key="5">
    <source>
        <dbReference type="ARBA" id="ARBA00023163"/>
    </source>
</evidence>
<dbReference type="PANTHER" id="PTHR10252:SF8">
    <property type="entry name" value="NUCLEAR TRANSCRIPTION FACTOR Y SUBUNIT GAMMA"/>
    <property type="match status" value="1"/>
</dbReference>
<gene>
    <name evidence="10" type="ORF">FOA43_001288</name>
</gene>
<keyword evidence="3" id="KW-0238">DNA-binding</keyword>
<evidence type="ECO:0000256" key="8">
    <source>
        <dbReference type="SAM" id="MobiDB-lite"/>
    </source>
</evidence>
<dbReference type="FunFam" id="1.10.20.10:FF:000017">
    <property type="entry name" value="Ccaat-binding factor complex subunit"/>
    <property type="match status" value="1"/>
</dbReference>
<evidence type="ECO:0000256" key="1">
    <source>
        <dbReference type="ARBA" id="ARBA00004123"/>
    </source>
</evidence>
<dbReference type="Gene3D" id="1.10.20.10">
    <property type="entry name" value="Histone, subunit A"/>
    <property type="match status" value="1"/>
</dbReference>
<dbReference type="Proteomes" id="UP000662931">
    <property type="component" value="Chromosome 1"/>
</dbReference>
<evidence type="ECO:0000256" key="3">
    <source>
        <dbReference type="ARBA" id="ARBA00023125"/>
    </source>
</evidence>
<keyword evidence="2" id="KW-0805">Transcription regulation</keyword>
<dbReference type="PANTHER" id="PTHR10252">
    <property type="entry name" value="HISTONE-LIKE TRANSCRIPTION FACTOR CCAAT-RELATED"/>
    <property type="match status" value="1"/>
</dbReference>
<keyword evidence="4" id="KW-0010">Activator</keyword>
<dbReference type="SUPFAM" id="SSF47113">
    <property type="entry name" value="Histone-fold"/>
    <property type="match status" value="1"/>
</dbReference>
<dbReference type="GO" id="GO:0016602">
    <property type="term" value="C:CCAAT-binding factor complex"/>
    <property type="evidence" value="ECO:0007669"/>
    <property type="project" value="TreeGrafter"/>
</dbReference>
<dbReference type="CDD" id="cd22908">
    <property type="entry name" value="HFD_NFYC-like"/>
    <property type="match status" value="1"/>
</dbReference>
<comment type="similarity">
    <text evidence="7">Belongs to the NFYC/HAP5 subunit family.</text>
</comment>